<proteinExistence type="predicted"/>
<dbReference type="InterPro" id="IPR000073">
    <property type="entry name" value="AB_hydrolase_1"/>
</dbReference>
<evidence type="ECO:0000256" key="1">
    <source>
        <dbReference type="ARBA" id="ARBA00022679"/>
    </source>
</evidence>
<evidence type="ECO:0000256" key="2">
    <source>
        <dbReference type="SAM" id="SignalP"/>
    </source>
</evidence>
<feature type="signal peptide" evidence="2">
    <location>
        <begin position="1"/>
        <end position="18"/>
    </location>
</feature>
<sequence length="328" mass="36691">MKKILFLLLCGLANWATAQQKFYHLGDFKLENGQVIKDCNIGYRTFGKLNASKSNAVLVPTWFTGNSQQKSFVADPKSFVDSTKYFVIIVDALGNGVSSSPSNSTSQKNQLFPTFNIRDMVVASYKLSSEHLKLSHLYAVTGISMGGMQTFQWMLSYPDYMDKIVPIIGSPQQSSYDKLFWNLQLNLIERGNYSPEAMASVNALHQMHLWTPSYRAQNTPTTTYPELIGKLEKEAQTLNAYDWASQLRAMLQQDIYQGKTPQEIAPLVKAKVMILVAPEDQMVNPLAAIQLSKILKCPLVLLEGNCGHMATSCQSDQMIAHIKGFLDK</sequence>
<dbReference type="InterPro" id="IPR008220">
    <property type="entry name" value="HAT_MetX-like"/>
</dbReference>
<keyword evidence="1" id="KW-0808">Transferase</keyword>
<dbReference type="PANTHER" id="PTHR32268:SF11">
    <property type="entry name" value="HOMOSERINE O-ACETYLTRANSFERASE"/>
    <property type="match status" value="1"/>
</dbReference>
<gene>
    <name evidence="4" type="ORF">QM524_10640</name>
</gene>
<dbReference type="EMBL" id="JASHIF010000008">
    <property type="protein sequence ID" value="MDI9859668.1"/>
    <property type="molecule type" value="Genomic_DNA"/>
</dbReference>
<comment type="caution">
    <text evidence="4">The sequence shown here is derived from an EMBL/GenBank/DDBJ whole genome shotgun (WGS) entry which is preliminary data.</text>
</comment>
<evidence type="ECO:0000313" key="5">
    <source>
        <dbReference type="Proteomes" id="UP001236507"/>
    </source>
</evidence>
<evidence type="ECO:0000259" key="3">
    <source>
        <dbReference type="Pfam" id="PF00561"/>
    </source>
</evidence>
<evidence type="ECO:0000313" key="4">
    <source>
        <dbReference type="EMBL" id="MDI9859668.1"/>
    </source>
</evidence>
<feature type="chain" id="PRO_5045683345" evidence="2">
    <location>
        <begin position="19"/>
        <end position="328"/>
    </location>
</feature>
<dbReference type="PANTHER" id="PTHR32268">
    <property type="entry name" value="HOMOSERINE O-ACETYLTRANSFERASE"/>
    <property type="match status" value="1"/>
</dbReference>
<dbReference type="Pfam" id="PF00561">
    <property type="entry name" value="Abhydrolase_1"/>
    <property type="match status" value="1"/>
</dbReference>
<name>A0ABT6Y7W3_9BACT</name>
<keyword evidence="5" id="KW-1185">Reference proteome</keyword>
<dbReference type="InterPro" id="IPR029058">
    <property type="entry name" value="AB_hydrolase_fold"/>
</dbReference>
<organism evidence="4 5">
    <name type="scientific">Flectobacillus roseus</name>
    <dbReference type="NCBI Taxonomy" id="502259"/>
    <lineage>
        <taxon>Bacteria</taxon>
        <taxon>Pseudomonadati</taxon>
        <taxon>Bacteroidota</taxon>
        <taxon>Cytophagia</taxon>
        <taxon>Cytophagales</taxon>
        <taxon>Flectobacillaceae</taxon>
        <taxon>Flectobacillus</taxon>
    </lineage>
</organism>
<dbReference type="Proteomes" id="UP001236507">
    <property type="component" value="Unassembled WGS sequence"/>
</dbReference>
<reference evidence="4 5" key="1">
    <citation type="submission" date="2023-05" db="EMBL/GenBank/DDBJ databases">
        <title>Novel species of genus Flectobacillus isolated from stream in China.</title>
        <authorList>
            <person name="Lu H."/>
        </authorList>
    </citation>
    <scope>NUCLEOTIDE SEQUENCE [LARGE SCALE GENOMIC DNA]</scope>
    <source>
        <strain evidence="4 5">KCTC 42575</strain>
    </source>
</reference>
<dbReference type="GO" id="GO:0016787">
    <property type="term" value="F:hydrolase activity"/>
    <property type="evidence" value="ECO:0007669"/>
    <property type="project" value="UniProtKB-KW"/>
</dbReference>
<protein>
    <submittedName>
        <fullName evidence="4">Alpha/beta hydrolase</fullName>
    </submittedName>
</protein>
<dbReference type="RefSeq" id="WP_283344568.1">
    <property type="nucleotide sequence ID" value="NZ_JASHIF010000008.1"/>
</dbReference>
<dbReference type="SUPFAM" id="SSF53474">
    <property type="entry name" value="alpha/beta-Hydrolases"/>
    <property type="match status" value="1"/>
</dbReference>
<keyword evidence="2" id="KW-0732">Signal</keyword>
<dbReference type="PIRSF" id="PIRSF000443">
    <property type="entry name" value="Homoser_Ac_trans"/>
    <property type="match status" value="1"/>
</dbReference>
<feature type="domain" description="AB hydrolase-1" evidence="3">
    <location>
        <begin position="82"/>
        <end position="310"/>
    </location>
</feature>
<accession>A0ABT6Y7W3</accession>
<keyword evidence="4" id="KW-0378">Hydrolase</keyword>
<dbReference type="Gene3D" id="3.40.50.1820">
    <property type="entry name" value="alpha/beta hydrolase"/>
    <property type="match status" value="1"/>
</dbReference>